<proteinExistence type="predicted"/>
<dbReference type="SUPFAM" id="SSF54106">
    <property type="entry name" value="LysM domain"/>
    <property type="match status" value="1"/>
</dbReference>
<dbReference type="PROSITE" id="PS51782">
    <property type="entry name" value="LYSM"/>
    <property type="match status" value="1"/>
</dbReference>
<dbReference type="InterPro" id="IPR018392">
    <property type="entry name" value="LysM"/>
</dbReference>
<feature type="domain" description="LysM" evidence="1">
    <location>
        <begin position="41"/>
        <end position="86"/>
    </location>
</feature>
<name>E4Z1A8_OIKDI</name>
<gene>
    <name evidence="2" type="ORF">GSOID_T00023558001</name>
</gene>
<dbReference type="Pfam" id="PF01476">
    <property type="entry name" value="LysM"/>
    <property type="match status" value="1"/>
</dbReference>
<organism evidence="2">
    <name type="scientific">Oikopleura dioica</name>
    <name type="common">Tunicate</name>
    <dbReference type="NCBI Taxonomy" id="34765"/>
    <lineage>
        <taxon>Eukaryota</taxon>
        <taxon>Metazoa</taxon>
        <taxon>Chordata</taxon>
        <taxon>Tunicata</taxon>
        <taxon>Appendicularia</taxon>
        <taxon>Copelata</taxon>
        <taxon>Oikopleuridae</taxon>
        <taxon>Oikopleura</taxon>
    </lineage>
</organism>
<accession>E4Z1A8</accession>
<dbReference type="AlphaFoldDB" id="E4Z1A8"/>
<protein>
    <recommendedName>
        <fullName evidence="1">LysM domain-containing protein</fullName>
    </recommendedName>
</protein>
<dbReference type="Proteomes" id="UP000011014">
    <property type="component" value="Unassembled WGS sequence"/>
</dbReference>
<dbReference type="EMBL" id="FN656462">
    <property type="protein sequence ID" value="CBY41486.1"/>
    <property type="molecule type" value="Genomic_DNA"/>
</dbReference>
<evidence type="ECO:0000313" key="2">
    <source>
        <dbReference type="EMBL" id="CBY41486.1"/>
    </source>
</evidence>
<sequence>MQGENISLLSFGSHKERNYGTVSQRAYLGSALGKAKEVDLVEYAVFEDETLTGVAIKFSTSVEVLKRHNHFLCYDPELHAGKIIKVPINKGQKIESVSTPKTKALRENRNAEKRDNSVTDFFASIDSSINSGRNRLTNFNDDFINRLEE</sequence>
<reference evidence="2" key="1">
    <citation type="journal article" date="2010" name="Science">
        <title>Plasticity of animal genome architecture unmasked by rapid evolution of a pelagic tunicate.</title>
        <authorList>
            <person name="Denoeud F."/>
            <person name="Henriet S."/>
            <person name="Mungpakdee S."/>
            <person name="Aury J.M."/>
            <person name="Da Silva C."/>
            <person name="Brinkmann H."/>
            <person name="Mikhaleva J."/>
            <person name="Olsen L.C."/>
            <person name="Jubin C."/>
            <person name="Canestro C."/>
            <person name="Bouquet J.M."/>
            <person name="Danks G."/>
            <person name="Poulain J."/>
            <person name="Campsteijn C."/>
            <person name="Adamski M."/>
            <person name="Cross I."/>
            <person name="Yadetie F."/>
            <person name="Muffato M."/>
            <person name="Louis A."/>
            <person name="Butcher S."/>
            <person name="Tsagkogeorga G."/>
            <person name="Konrad A."/>
            <person name="Singh S."/>
            <person name="Jensen M.F."/>
            <person name="Cong E.H."/>
            <person name="Eikeseth-Otteraa H."/>
            <person name="Noel B."/>
            <person name="Anthouard V."/>
            <person name="Porcel B.M."/>
            <person name="Kachouri-Lafond R."/>
            <person name="Nishino A."/>
            <person name="Ugolini M."/>
            <person name="Chourrout P."/>
            <person name="Nishida H."/>
            <person name="Aasland R."/>
            <person name="Huzurbazar S."/>
            <person name="Westhof E."/>
            <person name="Delsuc F."/>
            <person name="Lehrach H."/>
            <person name="Reinhardt R."/>
            <person name="Weissenbach J."/>
            <person name="Roy S.W."/>
            <person name="Artiguenave F."/>
            <person name="Postlethwait J.H."/>
            <person name="Manak J.R."/>
            <person name="Thompson E.M."/>
            <person name="Jaillon O."/>
            <person name="Du Pasquier L."/>
            <person name="Boudinot P."/>
            <person name="Liberles D.A."/>
            <person name="Volff J.N."/>
            <person name="Philippe H."/>
            <person name="Lenhard B."/>
            <person name="Roest Crollius H."/>
            <person name="Wincker P."/>
            <person name="Chourrout D."/>
        </authorList>
    </citation>
    <scope>NUCLEOTIDE SEQUENCE [LARGE SCALE GENOMIC DNA]</scope>
</reference>
<evidence type="ECO:0000259" key="1">
    <source>
        <dbReference type="PROSITE" id="PS51782"/>
    </source>
</evidence>
<dbReference type="InterPro" id="IPR036779">
    <property type="entry name" value="LysM_dom_sf"/>
</dbReference>
<dbReference type="Gene3D" id="3.10.350.10">
    <property type="entry name" value="LysM domain"/>
    <property type="match status" value="1"/>
</dbReference>